<dbReference type="Proteomes" id="UP000515743">
    <property type="component" value="Chromosome"/>
</dbReference>
<feature type="transmembrane region" description="Helical" evidence="1">
    <location>
        <begin position="46"/>
        <end position="68"/>
    </location>
</feature>
<sequence>MIIAAVFVGFAAMLAAIFAWGLGTVNLLPGDVEVARGVAEGSWEDYWPVVTAGFLAAVSSVGAFAHGLHACVRDYRQRDARAIGAGVRVPLHGATTWWWLAAGSAAIAVALFTLYLAPGVLGLLWGLLFIT</sequence>
<gene>
    <name evidence="2" type="ORF">H0194_06375</name>
</gene>
<dbReference type="AlphaFoldDB" id="A0A7G7CMB1"/>
<keyword evidence="3" id="KW-1185">Reference proteome</keyword>
<protein>
    <submittedName>
        <fullName evidence="2">Uncharacterized protein</fullName>
    </submittedName>
</protein>
<dbReference type="RefSeq" id="WP_185175117.1">
    <property type="nucleotide sequence ID" value="NZ_CP059404.1"/>
</dbReference>
<organism evidence="2 3">
    <name type="scientific">Corynebacterium incognita</name>
    <dbReference type="NCBI Taxonomy" id="2754725"/>
    <lineage>
        <taxon>Bacteria</taxon>
        <taxon>Bacillati</taxon>
        <taxon>Actinomycetota</taxon>
        <taxon>Actinomycetes</taxon>
        <taxon>Mycobacteriales</taxon>
        <taxon>Corynebacteriaceae</taxon>
        <taxon>Corynebacterium</taxon>
    </lineage>
</organism>
<evidence type="ECO:0000313" key="2">
    <source>
        <dbReference type="EMBL" id="QNE88727.1"/>
    </source>
</evidence>
<dbReference type="EMBL" id="CP059404">
    <property type="protein sequence ID" value="QNE88727.1"/>
    <property type="molecule type" value="Genomic_DNA"/>
</dbReference>
<keyword evidence="1" id="KW-0812">Transmembrane</keyword>
<feature type="transmembrane region" description="Helical" evidence="1">
    <location>
        <begin position="80"/>
        <end position="100"/>
    </location>
</feature>
<dbReference type="KEGG" id="cik:H0194_06375"/>
<keyword evidence="1" id="KW-0472">Membrane</keyword>
<proteinExistence type="predicted"/>
<evidence type="ECO:0000256" key="1">
    <source>
        <dbReference type="SAM" id="Phobius"/>
    </source>
</evidence>
<evidence type="ECO:0000313" key="3">
    <source>
        <dbReference type="Proteomes" id="UP000515743"/>
    </source>
</evidence>
<keyword evidence="1" id="KW-1133">Transmembrane helix</keyword>
<name>A0A7G7CMB1_9CORY</name>
<feature type="transmembrane region" description="Helical" evidence="1">
    <location>
        <begin position="106"/>
        <end position="130"/>
    </location>
</feature>
<reference evidence="2 3" key="1">
    <citation type="submission" date="2020-07" db="EMBL/GenBank/DDBJ databases">
        <title>Complete genome and description of Corynebacterium incognita strain Marseille-Q3630 sp. nov.</title>
        <authorList>
            <person name="Boxberger M."/>
        </authorList>
    </citation>
    <scope>NUCLEOTIDE SEQUENCE [LARGE SCALE GENOMIC DNA]</scope>
    <source>
        <strain evidence="2 3">Marseille-Q3630</strain>
    </source>
</reference>
<accession>A0A7G7CMB1</accession>